<dbReference type="Gene3D" id="3.30.1150.10">
    <property type="match status" value="1"/>
</dbReference>
<keyword evidence="3" id="KW-1133">Transmembrane helix</keyword>
<evidence type="ECO:0000256" key="2">
    <source>
        <dbReference type="ARBA" id="ARBA00022692"/>
    </source>
</evidence>
<dbReference type="Pfam" id="PF03544">
    <property type="entry name" value="TonB_C"/>
    <property type="match status" value="1"/>
</dbReference>
<feature type="domain" description="TonB C-terminal" evidence="6">
    <location>
        <begin position="28"/>
        <end position="119"/>
    </location>
</feature>
<dbReference type="InterPro" id="IPR037682">
    <property type="entry name" value="TonB_C"/>
</dbReference>
<dbReference type="InterPro" id="IPR003538">
    <property type="entry name" value="TonB"/>
</dbReference>
<dbReference type="NCBIfam" id="TIGR01352">
    <property type="entry name" value="tonB_Cterm"/>
    <property type="match status" value="1"/>
</dbReference>
<dbReference type="InterPro" id="IPR006260">
    <property type="entry name" value="TonB/TolA_C"/>
</dbReference>
<feature type="region of interest" description="Disordered" evidence="5">
    <location>
        <begin position="1"/>
        <end position="28"/>
    </location>
</feature>
<dbReference type="PRINTS" id="PR01374">
    <property type="entry name" value="TONBPROTEIN"/>
</dbReference>
<dbReference type="Gene3D" id="1.25.40.10">
    <property type="entry name" value="Tetratricopeptide repeat domain"/>
    <property type="match status" value="1"/>
</dbReference>
<protein>
    <recommendedName>
        <fullName evidence="6">TonB C-terminal domain-containing protein</fullName>
    </recommendedName>
</protein>
<name>A0A382GEU6_9ZZZZ</name>
<dbReference type="GO" id="GO:0055085">
    <property type="term" value="P:transmembrane transport"/>
    <property type="evidence" value="ECO:0007669"/>
    <property type="project" value="InterPro"/>
</dbReference>
<sequence length="312" mass="35520">MAANGYTHDELFPACPSPHPAHPETTEETIKPPKAIYKEAPDYPTRALANRREGSVILEYTVSTEGKVVNETVIGSTATSFAIAAKKAAKNFLYEPAIDTKTNLPVEYELKHKFTFEMDSVSSGMFYDSDILDFNTEAFTMKLYRIDRMKNKTAINKLDSYVKEAENEFEKAVLLFQRAGKKNDSKPSDIKGMKKDLDTVFVLLEKLNEFDPNVIFLQSHAVSALSGIYLDQQDDWKAMSLLRSFLEKTWSNKLVRPRQAYDAYVNLAIAAFNLNNFCVSYHSFDRAVKTGSELKIKNKKLIEYRDMAKERL</sequence>
<dbReference type="AlphaFoldDB" id="A0A382GEU6"/>
<dbReference type="SUPFAM" id="SSF74653">
    <property type="entry name" value="TolA/TonB C-terminal domain"/>
    <property type="match status" value="1"/>
</dbReference>
<evidence type="ECO:0000256" key="1">
    <source>
        <dbReference type="ARBA" id="ARBA00004167"/>
    </source>
</evidence>
<evidence type="ECO:0000313" key="7">
    <source>
        <dbReference type="EMBL" id="SVB73740.1"/>
    </source>
</evidence>
<dbReference type="GO" id="GO:0016020">
    <property type="term" value="C:membrane"/>
    <property type="evidence" value="ECO:0007669"/>
    <property type="project" value="UniProtKB-SubCell"/>
</dbReference>
<evidence type="ECO:0000259" key="6">
    <source>
        <dbReference type="PROSITE" id="PS52015"/>
    </source>
</evidence>
<keyword evidence="2" id="KW-0812">Transmembrane</keyword>
<organism evidence="7">
    <name type="scientific">marine metagenome</name>
    <dbReference type="NCBI Taxonomy" id="408172"/>
    <lineage>
        <taxon>unclassified sequences</taxon>
        <taxon>metagenomes</taxon>
        <taxon>ecological metagenomes</taxon>
    </lineage>
</organism>
<evidence type="ECO:0000256" key="5">
    <source>
        <dbReference type="SAM" id="MobiDB-lite"/>
    </source>
</evidence>
<dbReference type="GO" id="GO:0015891">
    <property type="term" value="P:siderophore transport"/>
    <property type="evidence" value="ECO:0007669"/>
    <property type="project" value="InterPro"/>
</dbReference>
<evidence type="ECO:0000256" key="4">
    <source>
        <dbReference type="ARBA" id="ARBA00023136"/>
    </source>
</evidence>
<dbReference type="InterPro" id="IPR011990">
    <property type="entry name" value="TPR-like_helical_dom_sf"/>
</dbReference>
<dbReference type="EMBL" id="UINC01055170">
    <property type="protein sequence ID" value="SVB73740.1"/>
    <property type="molecule type" value="Genomic_DNA"/>
</dbReference>
<evidence type="ECO:0000256" key="3">
    <source>
        <dbReference type="ARBA" id="ARBA00022989"/>
    </source>
</evidence>
<gene>
    <name evidence="7" type="ORF">METZ01_LOCUS226594</name>
</gene>
<accession>A0A382GEU6</accession>
<dbReference type="GO" id="GO:0031992">
    <property type="term" value="F:energy transducer activity"/>
    <property type="evidence" value="ECO:0007669"/>
    <property type="project" value="InterPro"/>
</dbReference>
<dbReference type="GO" id="GO:0030288">
    <property type="term" value="C:outer membrane-bounded periplasmic space"/>
    <property type="evidence" value="ECO:0007669"/>
    <property type="project" value="InterPro"/>
</dbReference>
<comment type="subcellular location">
    <subcellularLocation>
        <location evidence="1">Membrane</location>
        <topology evidence="1">Single-pass membrane protein</topology>
    </subcellularLocation>
</comment>
<dbReference type="PROSITE" id="PS52015">
    <property type="entry name" value="TONB_CTD"/>
    <property type="match status" value="1"/>
</dbReference>
<reference evidence="7" key="1">
    <citation type="submission" date="2018-05" db="EMBL/GenBank/DDBJ databases">
        <authorList>
            <person name="Lanie J.A."/>
            <person name="Ng W.-L."/>
            <person name="Kazmierczak K.M."/>
            <person name="Andrzejewski T.M."/>
            <person name="Davidsen T.M."/>
            <person name="Wayne K.J."/>
            <person name="Tettelin H."/>
            <person name="Glass J.I."/>
            <person name="Rusch D."/>
            <person name="Podicherti R."/>
            <person name="Tsui H.-C.T."/>
            <person name="Winkler M.E."/>
        </authorList>
    </citation>
    <scope>NUCLEOTIDE SEQUENCE</scope>
</reference>
<keyword evidence="4" id="KW-0472">Membrane</keyword>
<proteinExistence type="predicted"/>